<feature type="domain" description="Intradiol ring-cleavage dioxygenases" evidence="11">
    <location>
        <begin position="130"/>
        <end position="158"/>
    </location>
</feature>
<keyword evidence="10" id="KW-0408">Iron</keyword>
<dbReference type="Pfam" id="PF00775">
    <property type="entry name" value="Dioxygenase_C"/>
    <property type="match status" value="1"/>
</dbReference>
<evidence type="ECO:0000256" key="8">
    <source>
        <dbReference type="ARBA" id="ARBA00022964"/>
    </source>
</evidence>
<dbReference type="UniPathway" id="UPA00157">
    <property type="reaction ID" value="UER00258"/>
</dbReference>
<keyword evidence="9" id="KW-0560">Oxidoreductase</keyword>
<dbReference type="GO" id="GO:0008199">
    <property type="term" value="F:ferric iron binding"/>
    <property type="evidence" value="ECO:0007669"/>
    <property type="project" value="InterPro"/>
</dbReference>
<comment type="pathway">
    <text evidence="3">Aromatic compound metabolism; beta-ketoadipate pathway; 5-oxo-4,5-dihydro-2-furylacetate from catechol: step 1/3.</text>
</comment>
<comment type="similarity">
    <text evidence="4">Belongs to the intradiol ring-cleavage dioxygenase family.</text>
</comment>
<dbReference type="PANTHER" id="PTHR33711">
    <property type="entry name" value="DIOXYGENASE, PUTATIVE (AFU_ORTHOLOGUE AFUA_2G02910)-RELATED"/>
    <property type="match status" value="1"/>
</dbReference>
<gene>
    <name evidence="12" type="ORF">AWB80_05936</name>
</gene>
<dbReference type="PROSITE" id="PS00083">
    <property type="entry name" value="INTRADIOL_DIOXYGENAS"/>
    <property type="match status" value="1"/>
</dbReference>
<dbReference type="SUPFAM" id="SSF49482">
    <property type="entry name" value="Aromatic compound dioxygenase"/>
    <property type="match status" value="1"/>
</dbReference>
<dbReference type="GO" id="GO:0019614">
    <property type="term" value="P:catechol-containing compound catabolic process"/>
    <property type="evidence" value="ECO:0007669"/>
    <property type="project" value="InterPro"/>
</dbReference>
<dbReference type="InterPro" id="IPR012801">
    <property type="entry name" value="Cchol_dOase_prob"/>
</dbReference>
<evidence type="ECO:0000256" key="6">
    <source>
        <dbReference type="ARBA" id="ARBA00022723"/>
    </source>
</evidence>
<evidence type="ECO:0000256" key="2">
    <source>
        <dbReference type="ARBA" id="ARBA00001965"/>
    </source>
</evidence>
<dbReference type="RefSeq" id="WP_061178282.1">
    <property type="nucleotide sequence ID" value="NZ_FCOE02000027.1"/>
</dbReference>
<dbReference type="OrthoDB" id="9800887at2"/>
<accession>A0A158CVW7</accession>
<evidence type="ECO:0000256" key="1">
    <source>
        <dbReference type="ARBA" id="ARBA00001312"/>
    </source>
</evidence>
<protein>
    <recommendedName>
        <fullName evidence="5">catechol 1,2-dioxygenase</fullName>
        <ecNumber evidence="5">1.13.11.1</ecNumber>
    </recommendedName>
</protein>
<dbReference type="EC" id="1.13.11.1" evidence="5"/>
<dbReference type="EMBL" id="FCOE02000027">
    <property type="protein sequence ID" value="SAK86495.1"/>
    <property type="molecule type" value="Genomic_DNA"/>
</dbReference>
<organism evidence="12 13">
    <name type="scientific">Caballeronia pedi</name>
    <dbReference type="NCBI Taxonomy" id="1777141"/>
    <lineage>
        <taxon>Bacteria</taxon>
        <taxon>Pseudomonadati</taxon>
        <taxon>Pseudomonadota</taxon>
        <taxon>Betaproteobacteria</taxon>
        <taxon>Burkholderiales</taxon>
        <taxon>Burkholderiaceae</taxon>
        <taxon>Caballeronia</taxon>
    </lineage>
</organism>
<dbReference type="Proteomes" id="UP000054911">
    <property type="component" value="Unassembled WGS sequence"/>
</dbReference>
<comment type="caution">
    <text evidence="12">The sequence shown here is derived from an EMBL/GenBank/DDBJ whole genome shotgun (WGS) entry which is preliminary data.</text>
</comment>
<reference evidence="12" key="1">
    <citation type="submission" date="2016-01" db="EMBL/GenBank/DDBJ databases">
        <authorList>
            <person name="Peeters C."/>
        </authorList>
    </citation>
    <scope>NUCLEOTIDE SEQUENCE [LARGE SCALE GENOMIC DNA]</scope>
    <source>
        <strain evidence="12">LMG 29323</strain>
    </source>
</reference>
<comment type="catalytic activity">
    <reaction evidence="1">
        <text>catechol + O2 = cis,cis-muconate + 2 H(+)</text>
        <dbReference type="Rhea" id="RHEA:23852"/>
        <dbReference type="ChEBI" id="CHEBI:15378"/>
        <dbReference type="ChEBI" id="CHEBI:15379"/>
        <dbReference type="ChEBI" id="CHEBI:18135"/>
        <dbReference type="ChEBI" id="CHEBI:32379"/>
        <dbReference type="EC" id="1.13.11.1"/>
    </reaction>
</comment>
<keyword evidence="6" id="KW-0479">Metal-binding</keyword>
<keyword evidence="13" id="KW-1185">Reference proteome</keyword>
<dbReference type="InterPro" id="IPR050770">
    <property type="entry name" value="Intradiol_RC_Dioxygenase"/>
</dbReference>
<dbReference type="Pfam" id="PF04444">
    <property type="entry name" value="Dioxygenase_N"/>
    <property type="match status" value="1"/>
</dbReference>
<evidence type="ECO:0000256" key="7">
    <source>
        <dbReference type="ARBA" id="ARBA00022797"/>
    </source>
</evidence>
<dbReference type="InterPro" id="IPR015889">
    <property type="entry name" value="Intradiol_dOase_core"/>
</dbReference>
<dbReference type="Gene3D" id="2.60.130.10">
    <property type="entry name" value="Aromatic compound dioxygenase"/>
    <property type="match status" value="1"/>
</dbReference>
<dbReference type="InterPro" id="IPR007535">
    <property type="entry name" value="Catechol_dOase_N"/>
</dbReference>
<proteinExistence type="inferred from homology"/>
<evidence type="ECO:0000256" key="10">
    <source>
        <dbReference type="ARBA" id="ARBA00023004"/>
    </source>
</evidence>
<dbReference type="CDD" id="cd03460">
    <property type="entry name" value="1_2-CTD"/>
    <property type="match status" value="1"/>
</dbReference>
<keyword evidence="7" id="KW-0058">Aromatic hydrocarbons catabolism</keyword>
<sequence length="302" mass="33144">MNHDTIDALLQKINDSATSEGNPRTKAIVNRVVRDLFHTIEDLDVTPDEFWTALNFLTETGKRGEFGLIAAGLGFEHFLDLRLDEAEQKAGMEGGTPRTIEGPLYVAGAPESDGHARIDDGTDPGQTLVMRGRVLGDDGKPLAHALVEVWHANHLGSYSYFDASQPAFNLRGSIRADAQGRYSFRSVVPVGYSVPPGGKTEQLLDQLGRHGHRPAHIHFFVSSPGYRKLTTQINIEDDPYLWDDFAFATRDGLVPELKKAEGAQGEPYGVTGNFALIDFDFTLSRERGDVPTTQVQRARAAA</sequence>
<dbReference type="InterPro" id="IPR000627">
    <property type="entry name" value="Intradiol_dOase_C"/>
</dbReference>
<evidence type="ECO:0000313" key="12">
    <source>
        <dbReference type="EMBL" id="SAK86495.1"/>
    </source>
</evidence>
<dbReference type="PANTHER" id="PTHR33711:SF7">
    <property type="entry name" value="INTRADIOL RING-CLEAVAGE DIOXYGENASES DOMAIN-CONTAINING PROTEIN-RELATED"/>
    <property type="match status" value="1"/>
</dbReference>
<evidence type="ECO:0000256" key="9">
    <source>
        <dbReference type="ARBA" id="ARBA00023002"/>
    </source>
</evidence>
<dbReference type="STRING" id="1777141.AWB80_05936"/>
<evidence type="ECO:0000256" key="3">
    <source>
        <dbReference type="ARBA" id="ARBA00004957"/>
    </source>
</evidence>
<name>A0A158CVW7_9BURK</name>
<dbReference type="AlphaFoldDB" id="A0A158CVW7"/>
<evidence type="ECO:0000256" key="4">
    <source>
        <dbReference type="ARBA" id="ARBA00007825"/>
    </source>
</evidence>
<evidence type="ECO:0000259" key="11">
    <source>
        <dbReference type="PROSITE" id="PS00083"/>
    </source>
</evidence>
<keyword evidence="8" id="KW-0223">Dioxygenase</keyword>
<dbReference type="GO" id="GO:0018576">
    <property type="term" value="F:catechol 1,2-dioxygenase activity"/>
    <property type="evidence" value="ECO:0007669"/>
    <property type="project" value="UniProtKB-EC"/>
</dbReference>
<dbReference type="NCBIfam" id="TIGR02439">
    <property type="entry name" value="catechol_proteo"/>
    <property type="match status" value="1"/>
</dbReference>
<evidence type="ECO:0000313" key="13">
    <source>
        <dbReference type="Proteomes" id="UP000054911"/>
    </source>
</evidence>
<comment type="cofactor">
    <cofactor evidence="2">
        <name>Fe(3+)</name>
        <dbReference type="ChEBI" id="CHEBI:29034"/>
    </cofactor>
</comment>
<dbReference type="GO" id="GO:0042952">
    <property type="term" value="P:beta-ketoadipate pathway"/>
    <property type="evidence" value="ECO:0007669"/>
    <property type="project" value="UniProtKB-UniPathway"/>
</dbReference>
<evidence type="ECO:0000256" key="5">
    <source>
        <dbReference type="ARBA" id="ARBA00013118"/>
    </source>
</evidence>